<dbReference type="RefSeq" id="WP_014185849.1">
    <property type="nucleotide sequence ID" value="NC_016584.1"/>
</dbReference>
<feature type="domain" description="GyrI-like small molecule binding" evidence="1">
    <location>
        <begin position="19"/>
        <end position="202"/>
    </location>
</feature>
<dbReference type="OrthoDB" id="4772335at2"/>
<proteinExistence type="predicted"/>
<dbReference type="PATRIC" id="fig|768706.3.peg.3584"/>
<dbReference type="Gene3D" id="3.20.80.10">
    <property type="entry name" value="Regulatory factor, effector binding domain"/>
    <property type="match status" value="1"/>
</dbReference>
<protein>
    <recommendedName>
        <fullName evidence="1">GyrI-like small molecule binding domain-containing protein</fullName>
    </recommendedName>
</protein>
<dbReference type="InterPro" id="IPR029442">
    <property type="entry name" value="GyrI-like"/>
</dbReference>
<dbReference type="Pfam" id="PF06445">
    <property type="entry name" value="GyrI-like"/>
    <property type="match status" value="1"/>
</dbReference>
<evidence type="ECO:0000259" key="1">
    <source>
        <dbReference type="Pfam" id="PF06445"/>
    </source>
</evidence>
<reference evidence="2 3" key="2">
    <citation type="journal article" date="2012" name="J. Bacteriol.">
        <title>Complete genome sequences of Desulfosporosinus orientis DSM765T, Desulfosporosinus youngiae DSM17734T, Desulfosporosinus meridiei DSM13257T, and Desulfosporosinus acidiphilus DSM22704T.</title>
        <authorList>
            <person name="Pester M."/>
            <person name="Brambilla E."/>
            <person name="Alazard D."/>
            <person name="Rattei T."/>
            <person name="Weinmaier T."/>
            <person name="Han J."/>
            <person name="Lucas S."/>
            <person name="Lapidus A."/>
            <person name="Cheng J.F."/>
            <person name="Goodwin L."/>
            <person name="Pitluck S."/>
            <person name="Peters L."/>
            <person name="Ovchinnikova G."/>
            <person name="Teshima H."/>
            <person name="Detter J.C."/>
            <person name="Han C.S."/>
            <person name="Tapia R."/>
            <person name="Land M.L."/>
            <person name="Hauser L."/>
            <person name="Kyrpides N.C."/>
            <person name="Ivanova N.N."/>
            <person name="Pagani I."/>
            <person name="Huntmann M."/>
            <person name="Wei C.L."/>
            <person name="Davenport K.W."/>
            <person name="Daligault H."/>
            <person name="Chain P.S."/>
            <person name="Chen A."/>
            <person name="Mavromatis K."/>
            <person name="Markowitz V."/>
            <person name="Szeto E."/>
            <person name="Mikhailova N."/>
            <person name="Pati A."/>
            <person name="Wagner M."/>
            <person name="Woyke T."/>
            <person name="Ollivier B."/>
            <person name="Klenk H.P."/>
            <person name="Spring S."/>
            <person name="Loy A."/>
        </authorList>
    </citation>
    <scope>NUCLEOTIDE SEQUENCE [LARGE SCALE GENOMIC DNA]</scope>
    <source>
        <strain evidence="3">ATCC 19365 / DSM 765 / NCIMB 8382 / VKM B-1628</strain>
    </source>
</reference>
<dbReference type="STRING" id="768706.Desor_3559"/>
<evidence type="ECO:0000313" key="2">
    <source>
        <dbReference type="EMBL" id="AET69041.1"/>
    </source>
</evidence>
<sequence length="211" mass="24857">MKYEWKKADKELYLPKNKPVLVTVPAFNFFMMEGKGDPSSESFSEQVGLLYSLAYSVKMMPKKGITPEGYYEFSVFPLEGIWDLVEEAKVKETLDKDDFKYTIMIRQPDFVTERLAQDVLAGVKEKKPHPFLDRVRFGQLEEGLCLQMLHIGPYDEEFKSFSLMEDYCRKHNFRRKTKIHREIYLSDPRRTQPDKLKTVLRFKVENSLSSD</sequence>
<dbReference type="EMBL" id="CP003108">
    <property type="protein sequence ID" value="AET69041.1"/>
    <property type="molecule type" value="Genomic_DNA"/>
</dbReference>
<dbReference type="AlphaFoldDB" id="G7WIG7"/>
<dbReference type="KEGG" id="dor:Desor_3559"/>
<accession>G7WIG7</accession>
<dbReference type="HOGENOM" id="CLU_083625_0_0_9"/>
<dbReference type="InterPro" id="IPR011256">
    <property type="entry name" value="Reg_factor_effector_dom_sf"/>
</dbReference>
<name>G7WIG7_DESOD</name>
<dbReference type="eggNOG" id="COG4832">
    <property type="taxonomic scope" value="Bacteria"/>
</dbReference>
<dbReference type="SUPFAM" id="SSF55136">
    <property type="entry name" value="Probable bacterial effector-binding domain"/>
    <property type="match status" value="1"/>
</dbReference>
<dbReference type="InterPro" id="IPR008319">
    <property type="entry name" value="GyrI-like_CCH_Lin2189-like"/>
</dbReference>
<dbReference type="Proteomes" id="UP000006346">
    <property type="component" value="Chromosome"/>
</dbReference>
<reference evidence="3" key="1">
    <citation type="submission" date="2011-11" db="EMBL/GenBank/DDBJ databases">
        <title>Complete sequence of Desulfosporosinus orientis DSM 765.</title>
        <authorList>
            <person name="Lucas S."/>
            <person name="Han J."/>
            <person name="Lapidus A."/>
            <person name="Cheng J.-F."/>
            <person name="Goodwin L."/>
            <person name="Pitluck S."/>
            <person name="Peters L."/>
            <person name="Ovchinnikova G."/>
            <person name="Teshima H."/>
            <person name="Detter J.C."/>
            <person name="Han C."/>
            <person name="Tapia R."/>
            <person name="Land M."/>
            <person name="Hauser L."/>
            <person name="Kyrpides N."/>
            <person name="Ivanova N."/>
            <person name="Pagani I."/>
            <person name="Pester M."/>
            <person name="Spring S."/>
            <person name="Ollivier B."/>
            <person name="Rattei T."/>
            <person name="Klenk H.-P."/>
            <person name="Wagner M."/>
            <person name="Loy A."/>
            <person name="Woyke T."/>
        </authorList>
    </citation>
    <scope>NUCLEOTIDE SEQUENCE [LARGE SCALE GENOMIC DNA]</scope>
    <source>
        <strain evidence="3">ATCC 19365 / DSM 765 / NCIMB 8382 / VKM B-1628</strain>
    </source>
</reference>
<keyword evidence="3" id="KW-1185">Reference proteome</keyword>
<dbReference type="PIRSF" id="PIRSF031644">
    <property type="entry name" value="UCP031644"/>
    <property type="match status" value="1"/>
</dbReference>
<organism evidence="2 3">
    <name type="scientific">Desulfosporosinus orientis (strain ATCC 19365 / DSM 765 / NCIMB 8382 / VKM B-1628 / Singapore I)</name>
    <name type="common">Desulfotomaculum orientis</name>
    <dbReference type="NCBI Taxonomy" id="768706"/>
    <lineage>
        <taxon>Bacteria</taxon>
        <taxon>Bacillati</taxon>
        <taxon>Bacillota</taxon>
        <taxon>Clostridia</taxon>
        <taxon>Eubacteriales</taxon>
        <taxon>Desulfitobacteriaceae</taxon>
        <taxon>Desulfosporosinus</taxon>
    </lineage>
</organism>
<gene>
    <name evidence="2" type="ordered locus">Desor_3559</name>
</gene>
<evidence type="ECO:0000313" key="3">
    <source>
        <dbReference type="Proteomes" id="UP000006346"/>
    </source>
</evidence>